<dbReference type="RefSeq" id="WP_016483870.1">
    <property type="nucleotide sequence ID" value="NC_021487.1"/>
</dbReference>
<dbReference type="InterPro" id="IPR011013">
    <property type="entry name" value="Gal_mutarotase_sf_dom"/>
</dbReference>
<evidence type="ECO:0000256" key="4">
    <source>
        <dbReference type="ARBA" id="ARBA00012437"/>
    </source>
</evidence>
<accession>S0EZK5</accession>
<proteinExistence type="inferred from homology"/>
<dbReference type="CDD" id="cd10317">
    <property type="entry name" value="RGL4_C"/>
    <property type="match status" value="1"/>
</dbReference>
<evidence type="ECO:0000259" key="8">
    <source>
        <dbReference type="Pfam" id="PF14683"/>
    </source>
</evidence>
<protein>
    <recommendedName>
        <fullName evidence="4">rhamnogalacturonan endolyase</fullName>
        <ecNumber evidence="4">4.2.2.23</ecNumber>
    </recommendedName>
</protein>
<dbReference type="GO" id="GO:0005975">
    <property type="term" value="P:carbohydrate metabolic process"/>
    <property type="evidence" value="ECO:0007669"/>
    <property type="project" value="InterPro"/>
</dbReference>
<dbReference type="Pfam" id="PF06045">
    <property type="entry name" value="Rhamnogal_lyase"/>
    <property type="match status" value="1"/>
</dbReference>
<feature type="domain" description="Rhamnogalacturonan lyase" evidence="9">
    <location>
        <begin position="387"/>
        <end position="446"/>
    </location>
</feature>
<dbReference type="Gene3D" id="2.60.40.1120">
    <property type="entry name" value="Carboxypeptidase-like, regulatory domain"/>
    <property type="match status" value="1"/>
</dbReference>
<evidence type="ECO:0000256" key="6">
    <source>
        <dbReference type="ARBA" id="ARBA00022729"/>
    </source>
</evidence>
<keyword evidence="11" id="KW-1185">Reference proteome</keyword>
<dbReference type="eggNOG" id="ENOG502ZAF0">
    <property type="taxonomic scope" value="Bacteria"/>
</dbReference>
<dbReference type="InterPro" id="IPR051850">
    <property type="entry name" value="Polysacch_Lyase_4"/>
</dbReference>
<dbReference type="CDD" id="cd10316">
    <property type="entry name" value="RGL4_M"/>
    <property type="match status" value="1"/>
</dbReference>
<dbReference type="InterPro" id="IPR010325">
    <property type="entry name" value="Rhamnogal_lyase"/>
</dbReference>
<dbReference type="PANTHER" id="PTHR32018">
    <property type="entry name" value="RHAMNOGALACTURONATE LYASE FAMILY PROTEIN"/>
    <property type="match status" value="1"/>
</dbReference>
<sequence length="648" mass="73756">MFLQYPRQKPRRTVRVGATVALIGWLAYPVWARQAPPVTLSETPRAFVLSNGILTVQIDKYSGNITSWKYKGLELMSREQGYWSQVGSTRHFGAKRMALVRVSPAASHGAEVEVAVRALYDAHNPSDQLPVDVEWRYTLFREASWLYASALWHHPPSYPSFSVGEARMCLKLNPAVFDYLVVDAQRQQKMATGYDWDHGIQLNLKEARRLTTGVRAGEVEHKYDYAAVLYQTPAYGWTSTHDGVGFWMINPSFEYLSGGPTRPELTGHVDTVLLNMWLSSHYGGSWLAIDKGEDWTKFVGPFVLYVNSGSTPQAMWHDALHRAALEKAKWPYPWVDDPNYPSASHRGTADGQILVHDPYHPHLEVRDMWVGLTAPDYPAHQPVGFPPMVDWQRDAAHYQFWVQANRDGSFRIPNIRPGHYTLHAFATGVLGEFEKTDISINAGETLHLGRLIWIPKYYGKPLWEIGVPDRTAREFRHGDHYWQWGLYYLYPKEFPHGVQFVIGKSDWHRDWNYCQPPIIYGDPEWGTVWQVADSIWSIYFTLPKALAGKAYLRLAFCGSRQGTHITVLVNGRVVGDTGPLPDSGVMHRDGIQGYWCERDVAFDASLLKAGQNVIQLKLEAHDWPQGVLYDYLRLEVSPTTSILTGARE</sequence>
<dbReference type="PANTHER" id="PTHR32018:SF1">
    <property type="entry name" value="RHAMNOGALACTURONAN ENDOLYASE"/>
    <property type="match status" value="1"/>
</dbReference>
<dbReference type="HOGENOM" id="CLU_015099_1_0_0"/>
<dbReference type="AlphaFoldDB" id="S0EZK5"/>
<comment type="subcellular location">
    <subcellularLocation>
        <location evidence="2">Secreted</location>
    </subcellularLocation>
</comment>
<dbReference type="SUPFAM" id="SSF49785">
    <property type="entry name" value="Galactose-binding domain-like"/>
    <property type="match status" value="1"/>
</dbReference>
<feature type="domain" description="Rhamnogalacturonan lyase" evidence="8">
    <location>
        <begin position="462"/>
        <end position="634"/>
    </location>
</feature>
<dbReference type="KEGG" id="ccz:CCALI_02567"/>
<dbReference type="STRING" id="454171.CP488_01524"/>
<dbReference type="SUPFAM" id="SSF49452">
    <property type="entry name" value="Starch-binding domain-like"/>
    <property type="match status" value="1"/>
</dbReference>
<dbReference type="Pfam" id="PF14683">
    <property type="entry name" value="CBM-like"/>
    <property type="match status" value="1"/>
</dbReference>
<dbReference type="Pfam" id="PF14686">
    <property type="entry name" value="fn3_3"/>
    <property type="match status" value="1"/>
</dbReference>
<evidence type="ECO:0000256" key="1">
    <source>
        <dbReference type="ARBA" id="ARBA00001324"/>
    </source>
</evidence>
<evidence type="ECO:0000256" key="7">
    <source>
        <dbReference type="ARBA" id="ARBA00023239"/>
    </source>
</evidence>
<dbReference type="GO" id="GO:0030246">
    <property type="term" value="F:carbohydrate binding"/>
    <property type="evidence" value="ECO:0007669"/>
    <property type="project" value="InterPro"/>
</dbReference>
<dbReference type="InterPro" id="IPR008979">
    <property type="entry name" value="Galactose-bd-like_sf"/>
</dbReference>
<keyword evidence="5" id="KW-0964">Secreted</keyword>
<dbReference type="InterPro" id="IPR029413">
    <property type="entry name" value="RG-lyase_II"/>
</dbReference>
<evidence type="ECO:0000256" key="2">
    <source>
        <dbReference type="ARBA" id="ARBA00004613"/>
    </source>
</evidence>
<dbReference type="GO" id="GO:0102210">
    <property type="term" value="F:rhamnogalacturonan endolyase activity"/>
    <property type="evidence" value="ECO:0007669"/>
    <property type="project" value="UniProtKB-EC"/>
</dbReference>
<name>S0EZK5_CHTCT</name>
<evidence type="ECO:0000313" key="10">
    <source>
        <dbReference type="EMBL" id="CCW36361.1"/>
    </source>
</evidence>
<keyword evidence="7 10" id="KW-0456">Lyase</keyword>
<dbReference type="EMBL" id="HF951689">
    <property type="protein sequence ID" value="CCW36361.1"/>
    <property type="molecule type" value="Genomic_DNA"/>
</dbReference>
<dbReference type="InParanoid" id="S0EZK5"/>
<dbReference type="InterPro" id="IPR014718">
    <property type="entry name" value="GH-type_carb-bd"/>
</dbReference>
<dbReference type="SUPFAM" id="SSF74650">
    <property type="entry name" value="Galactose mutarotase-like"/>
    <property type="match status" value="1"/>
</dbReference>
<dbReference type="InterPro" id="IPR013784">
    <property type="entry name" value="Carb-bd-like_fold"/>
</dbReference>
<keyword evidence="6" id="KW-0732">Signal</keyword>
<comment type="catalytic activity">
    <reaction evidence="1">
        <text>Endotype eliminative cleavage of L-alpha-rhamnopyranosyl-(1-&gt;4)-alpha-D-galactopyranosyluronic acid bonds of rhamnogalacturonan I domains in ramified hairy regions of pectin leaving L-rhamnopyranose at the reducing end and 4-deoxy-4,5-unsaturated D-galactopyranosyluronic acid at the non-reducing end.</text>
        <dbReference type="EC" id="4.2.2.23"/>
    </reaction>
</comment>
<dbReference type="EC" id="4.2.2.23" evidence="4"/>
<evidence type="ECO:0000313" key="11">
    <source>
        <dbReference type="Proteomes" id="UP000014227"/>
    </source>
</evidence>
<comment type="similarity">
    <text evidence="3">Belongs to the polysaccharide lyase 4 family.</text>
</comment>
<dbReference type="GO" id="GO:0005576">
    <property type="term" value="C:extracellular region"/>
    <property type="evidence" value="ECO:0007669"/>
    <property type="project" value="UniProtKB-SubCell"/>
</dbReference>
<evidence type="ECO:0000256" key="3">
    <source>
        <dbReference type="ARBA" id="ARBA00010418"/>
    </source>
</evidence>
<evidence type="ECO:0000256" key="5">
    <source>
        <dbReference type="ARBA" id="ARBA00022525"/>
    </source>
</evidence>
<dbReference type="Proteomes" id="UP000014227">
    <property type="component" value="Chromosome I"/>
</dbReference>
<dbReference type="OrthoDB" id="101122at2"/>
<dbReference type="Gene3D" id="2.60.120.260">
    <property type="entry name" value="Galactose-binding domain-like"/>
    <property type="match status" value="1"/>
</dbReference>
<dbReference type="Gene3D" id="2.70.98.10">
    <property type="match status" value="1"/>
</dbReference>
<gene>
    <name evidence="10" type="ORF">CCALI_02567</name>
</gene>
<evidence type="ECO:0000259" key="9">
    <source>
        <dbReference type="Pfam" id="PF14686"/>
    </source>
</evidence>
<reference evidence="11" key="1">
    <citation type="submission" date="2013-03" db="EMBL/GenBank/DDBJ databases">
        <title>Genome sequence of Chthonomonas calidirosea, the first sequenced genome from the Armatimonadetes phylum (formally candidate division OP10).</title>
        <authorList>
            <person name="Lee K.C.Y."/>
            <person name="Morgan X.C."/>
            <person name="Dunfield P.F."/>
            <person name="Tamas I."/>
            <person name="Houghton K.M."/>
            <person name="Vyssotski M."/>
            <person name="Ryan J.L.J."/>
            <person name="Lagutin K."/>
            <person name="McDonald I.R."/>
            <person name="Stott M.B."/>
        </authorList>
    </citation>
    <scope>NUCLEOTIDE SEQUENCE [LARGE SCALE GENOMIC DNA]</scope>
    <source>
        <strain evidence="11">DSM 23976 / ICMP 18418 / T49</strain>
    </source>
</reference>
<dbReference type="InterPro" id="IPR029411">
    <property type="entry name" value="RG-lyase_III"/>
</dbReference>
<organism evidence="10 11">
    <name type="scientific">Chthonomonas calidirosea (strain DSM 23976 / ICMP 18418 / T49)</name>
    <dbReference type="NCBI Taxonomy" id="1303518"/>
    <lineage>
        <taxon>Bacteria</taxon>
        <taxon>Bacillati</taxon>
        <taxon>Armatimonadota</taxon>
        <taxon>Chthonomonadia</taxon>
        <taxon>Chthonomonadales</taxon>
        <taxon>Chthonomonadaceae</taxon>
        <taxon>Chthonomonas</taxon>
    </lineage>
</organism>
<dbReference type="PATRIC" id="fig|1303518.3.peg.2667"/>
<dbReference type="CDD" id="cd10320">
    <property type="entry name" value="RGL4_N"/>
    <property type="match status" value="1"/>
</dbReference>